<organism evidence="2 3">
    <name type="scientific">Aquicella lusitana</name>
    <dbReference type="NCBI Taxonomy" id="254246"/>
    <lineage>
        <taxon>Bacteria</taxon>
        <taxon>Pseudomonadati</taxon>
        <taxon>Pseudomonadota</taxon>
        <taxon>Gammaproteobacteria</taxon>
        <taxon>Legionellales</taxon>
        <taxon>Coxiellaceae</taxon>
        <taxon>Aquicella</taxon>
    </lineage>
</organism>
<accession>A0A370G3W3</accession>
<comment type="caution">
    <text evidence="2">The sequence shown here is derived from an EMBL/GenBank/DDBJ whole genome shotgun (WGS) entry which is preliminary data.</text>
</comment>
<evidence type="ECO:0008006" key="4">
    <source>
        <dbReference type="Google" id="ProtNLM"/>
    </source>
</evidence>
<name>A0A370G3W3_9COXI</name>
<evidence type="ECO:0000256" key="1">
    <source>
        <dbReference type="SAM" id="SignalP"/>
    </source>
</evidence>
<keyword evidence="1" id="KW-0732">Signal</keyword>
<feature type="chain" id="PRO_5016737242" description="DUF4189 domain-containing protein" evidence="1">
    <location>
        <begin position="24"/>
        <end position="133"/>
    </location>
</feature>
<gene>
    <name evidence="2" type="ORF">C8D86_1321</name>
</gene>
<evidence type="ECO:0000313" key="3">
    <source>
        <dbReference type="Proteomes" id="UP000254720"/>
    </source>
</evidence>
<keyword evidence="3" id="KW-1185">Reference proteome</keyword>
<protein>
    <recommendedName>
        <fullName evidence="4">DUF4189 domain-containing protein</fullName>
    </recommendedName>
</protein>
<dbReference type="Proteomes" id="UP000254720">
    <property type="component" value="Unassembled WGS sequence"/>
</dbReference>
<reference evidence="2 3" key="1">
    <citation type="submission" date="2018-07" db="EMBL/GenBank/DDBJ databases">
        <title>Genomic Encyclopedia of Type Strains, Phase IV (KMG-IV): sequencing the most valuable type-strain genomes for metagenomic binning, comparative biology and taxonomic classification.</title>
        <authorList>
            <person name="Goeker M."/>
        </authorList>
    </citation>
    <scope>NUCLEOTIDE SEQUENCE [LARGE SCALE GENOMIC DNA]</scope>
    <source>
        <strain evidence="2 3">DSM 16500</strain>
    </source>
</reference>
<dbReference type="EMBL" id="QQAX01000032">
    <property type="protein sequence ID" value="RDI38442.1"/>
    <property type="molecule type" value="Genomic_DNA"/>
</dbReference>
<feature type="signal peptide" evidence="1">
    <location>
        <begin position="1"/>
        <end position="23"/>
    </location>
</feature>
<sequence>MKTLLWKIPLAITLAFVTFSAHAAWRCEAGNSRGHEWTAVSNYRSQAARLAMQACRYNSSYRHSRTCRLNYCRYTSRYRDRGAWQCNVADRRGRAWYGMSNSRQTARSVAYRYCRANSTHPRSCYLQACFRKW</sequence>
<proteinExistence type="predicted"/>
<dbReference type="RefSeq" id="WP_147277510.1">
    <property type="nucleotide sequence ID" value="NZ_LR699114.1"/>
</dbReference>
<evidence type="ECO:0000313" key="2">
    <source>
        <dbReference type="EMBL" id="RDI38442.1"/>
    </source>
</evidence>
<dbReference type="AlphaFoldDB" id="A0A370G3W3"/>